<dbReference type="EMBL" id="CH473964">
    <property type="protein sequence ID" value="EDM01581.1"/>
    <property type="molecule type" value="Genomic_DNA"/>
</dbReference>
<name>A6IML0_RAT</name>
<proteinExistence type="predicted"/>
<sequence>MAAHCRGTELGTCSTNNQSRL</sequence>
<gene>
    <name evidence="2" type="ORF">rCG_30068</name>
</gene>
<dbReference type="AlphaFoldDB" id="A6IML0"/>
<evidence type="ECO:0000256" key="1">
    <source>
        <dbReference type="SAM" id="MobiDB-lite"/>
    </source>
</evidence>
<evidence type="ECO:0000313" key="2">
    <source>
        <dbReference type="EMBL" id="EDM01581.1"/>
    </source>
</evidence>
<feature type="compositionally biased region" description="Polar residues" evidence="1">
    <location>
        <begin position="11"/>
        <end position="21"/>
    </location>
</feature>
<evidence type="ECO:0000313" key="3">
    <source>
        <dbReference type="Proteomes" id="UP000234681"/>
    </source>
</evidence>
<organism evidence="2 3">
    <name type="scientific">Rattus norvegicus</name>
    <name type="common">Rat</name>
    <dbReference type="NCBI Taxonomy" id="10116"/>
    <lineage>
        <taxon>Eukaryota</taxon>
        <taxon>Metazoa</taxon>
        <taxon>Chordata</taxon>
        <taxon>Craniata</taxon>
        <taxon>Vertebrata</taxon>
        <taxon>Euteleostomi</taxon>
        <taxon>Mammalia</taxon>
        <taxon>Eutheria</taxon>
        <taxon>Euarchontoglires</taxon>
        <taxon>Glires</taxon>
        <taxon>Rodentia</taxon>
        <taxon>Myomorpha</taxon>
        <taxon>Muroidea</taxon>
        <taxon>Muridae</taxon>
        <taxon>Murinae</taxon>
        <taxon>Rattus</taxon>
    </lineage>
</organism>
<accession>A6IML0</accession>
<reference evidence="2 3" key="1">
    <citation type="submission" date="2005-09" db="EMBL/GenBank/DDBJ databases">
        <authorList>
            <person name="Mural R.J."/>
            <person name="Li P.W."/>
            <person name="Adams M.D."/>
            <person name="Amanatides P.G."/>
            <person name="Baden-Tillson H."/>
            <person name="Barnstead M."/>
            <person name="Chin S.H."/>
            <person name="Dew I."/>
            <person name="Evans C.A."/>
            <person name="Ferriera S."/>
            <person name="Flanigan M."/>
            <person name="Fosler C."/>
            <person name="Glodek A."/>
            <person name="Gu Z."/>
            <person name="Holt R.A."/>
            <person name="Jennings D."/>
            <person name="Kraft C.L."/>
            <person name="Lu F."/>
            <person name="Nguyen T."/>
            <person name="Nusskern D.R."/>
            <person name="Pfannkoch C.M."/>
            <person name="Sitter C."/>
            <person name="Sutton G.G."/>
            <person name="Venter J.C."/>
            <person name="Wang Z."/>
            <person name="Woodage T."/>
            <person name="Zheng X.H."/>
            <person name="Zhong F."/>
        </authorList>
    </citation>
    <scope>NUCLEOTIDE SEQUENCE [LARGE SCALE GENOMIC DNA]</scope>
    <source>
        <strain>BN</strain>
        <strain evidence="3">Sprague-Dawley</strain>
    </source>
</reference>
<protein>
    <submittedName>
        <fullName evidence="2">RCG30068, isoform CRA_c</fullName>
    </submittedName>
</protein>
<feature type="region of interest" description="Disordered" evidence="1">
    <location>
        <begin position="1"/>
        <end position="21"/>
    </location>
</feature>
<dbReference type="Proteomes" id="UP000234681">
    <property type="component" value="Chromosome 4"/>
</dbReference>